<dbReference type="Pfam" id="PF20155">
    <property type="entry name" value="TMP_3"/>
    <property type="match status" value="1"/>
</dbReference>
<evidence type="ECO:0000256" key="1">
    <source>
        <dbReference type="SAM" id="Coils"/>
    </source>
</evidence>
<keyword evidence="1" id="KW-0175">Coiled coil</keyword>
<sequence>MADEQISIEITDGVAGSISTKIDRIAASARTAYTAVETLKQQISLLDGKGLQSLATAMNSAATASAKLAQAQQATNTTAAQAAILQNRVEQSASQAATAQQRLAAATAQTTTAQQRLATTTAQTATAEQRLSTETQRTATAQANAANASDRAALSALKLQQAQKKLEDQNVKTTNSFAQFAKQALTVAAITASTNALLSYADAYTTLQNKLQNVSKSQEQVNELTDRLFTLANNTRAGINETATAFTRFDRSLALMGKSQEETLRMTETINKALVVSGATAAEAGSALLQLSQAFNSGKLQGDEFRAVSENMPVVLDAVAKALNKPVNEVKKLGTEGKITSEVLFKAFKLIEDQIDKTFAKTTPTIAQAMTVLNNQTTQFVGKLDKATGVSAALAQSILWLGRNLDVVTVALVAIGAALLVAFGPALLTALGAATTAVIGFTAALAANPIGLLVIGISAAIAAIVVFGDKIKVTSDGMVNLQDVCRAVFGFIGDGFSALGDVVSATWSTIASTVDSVLASIGLTAQLGTMQIGGFFKALGNQIIAVFVAAYNTVKVVWNNFPALMKGVFALVVNAAATAVETMVNFWQLGIRGIASLAEGVAPDMVKSLNKALDSVKLELPRAEIKQESADAGALLAKGVSDAFSKDYIGDMGSAIMDSARQIAAARKAAEAEAAKSNLRGSGENQLSAENGKTKKAKLTQEQKDYNKALKEVTAPLREYNAAMSVANALYSTGAIGLEKYNALVAKAKDAFGQATDPLYSFNKAAQEQLDVLTKVGPAMEAERNVIQQRNAALQAGLPWSQAMAQSVRDTTAAVADAQLTSDSLNRIYDDTIGKQKQITADQIAYNQALAQGAISSEQYGIAMARTNVEVANLKMQMGTGGFSDALTAGLGQFTENYQGVLQGLSTAWGGFFSGFVDGFANSIGRAIVYGENLQDTMSQVSKQILSELISALIKVGIQYVVNSALANTAIASTTATSTAAAATTTAAWAPAAAVTSAATFGGAAVAGIAALAVIFGMVMGFAAKGFKTGGYTGNGGTSDVAGVVHGQEFVVNAAATKRNRPMLEAMNSGGSIDSVNQNSGNAGGGSAQIVMVSFDIDNNIQVTGGSGDSSADSLEKAATAISQKTQADIMDSIRMGGTWSKVIKQAAS</sequence>
<evidence type="ECO:0000313" key="5">
    <source>
        <dbReference type="EMBL" id="XAI69949.1"/>
    </source>
</evidence>
<reference evidence="5" key="1">
    <citation type="journal article" date="2024" name="J. Gen. Virol.">
        <title>Novel phages of Pseudomonas syringae unveil numerous potential auxiliary metabolic genes.</title>
        <authorList>
            <person name="Feltin C."/>
            <person name="Garneau J.R."/>
            <person name="Morris C.E."/>
            <person name="Berard A."/>
            <person name="Torres-Barcelo C."/>
        </authorList>
    </citation>
    <scope>NUCLEOTIDE SEQUENCE</scope>
</reference>
<feature type="transmembrane region" description="Helical" evidence="3">
    <location>
        <begin position="1001"/>
        <end position="1023"/>
    </location>
</feature>
<evidence type="ECO:0000256" key="3">
    <source>
        <dbReference type="SAM" id="Phobius"/>
    </source>
</evidence>
<evidence type="ECO:0000256" key="2">
    <source>
        <dbReference type="SAM" id="MobiDB-lite"/>
    </source>
</evidence>
<dbReference type="PANTHER" id="PTHR34491">
    <property type="entry name" value="A-TYPE INCLUSION PROTEIN, PUTATIVE-RELATED"/>
    <property type="match status" value="1"/>
</dbReference>
<dbReference type="PANTHER" id="PTHR34491:SF74">
    <property type="entry name" value="DUF4456 DOMAIN-CONTAINING PROTEIN"/>
    <property type="match status" value="1"/>
</dbReference>
<feature type="transmembrane region" description="Helical" evidence="3">
    <location>
        <begin position="443"/>
        <end position="468"/>
    </location>
</feature>
<name>A0AAU6W187_9VIRU</name>
<protein>
    <submittedName>
        <fullName evidence="5">Tail tape measure protein</fullName>
    </submittedName>
</protein>
<feature type="region of interest" description="Disordered" evidence="2">
    <location>
        <begin position="676"/>
        <end position="702"/>
    </location>
</feature>
<organism evidence="5">
    <name type="scientific">Pseudomonas phage Pavpe01</name>
    <dbReference type="NCBI Taxonomy" id="3138545"/>
    <lineage>
        <taxon>Viruses</taxon>
    </lineage>
</organism>
<dbReference type="EMBL" id="PP179316">
    <property type="protein sequence ID" value="XAI69949.1"/>
    <property type="molecule type" value="Genomic_DNA"/>
</dbReference>
<keyword evidence="3" id="KW-0472">Membrane</keyword>
<keyword evidence="3" id="KW-0812">Transmembrane</keyword>
<keyword evidence="3" id="KW-1133">Transmembrane helix</keyword>
<feature type="domain" description="Tape measure protein N-terminal" evidence="4">
    <location>
        <begin position="196"/>
        <end position="386"/>
    </location>
</feature>
<evidence type="ECO:0000259" key="4">
    <source>
        <dbReference type="Pfam" id="PF20155"/>
    </source>
</evidence>
<accession>A0AAU6W187</accession>
<feature type="coiled-coil region" evidence="1">
    <location>
        <begin position="82"/>
        <end position="109"/>
    </location>
</feature>
<feature type="compositionally biased region" description="Polar residues" evidence="2">
    <location>
        <begin position="679"/>
        <end position="691"/>
    </location>
</feature>
<dbReference type="NCBIfam" id="TIGR02675">
    <property type="entry name" value="tape_meas_nterm"/>
    <property type="match status" value="1"/>
</dbReference>
<proteinExistence type="predicted"/>
<feature type="transmembrane region" description="Helical" evidence="3">
    <location>
        <begin position="407"/>
        <end position="431"/>
    </location>
</feature>
<gene>
    <name evidence="5" type="ORF">Pavpe01_00037</name>
</gene>
<dbReference type="InterPro" id="IPR013491">
    <property type="entry name" value="Tape_meas_N"/>
</dbReference>